<keyword evidence="3" id="KW-1185">Reference proteome</keyword>
<dbReference type="PROSITE" id="PS50086">
    <property type="entry name" value="TBC_RABGAP"/>
    <property type="match status" value="1"/>
</dbReference>
<sequence>MRDIISNENERRMDIDTIMSKQVDPNDFTPTNIHEIKNYCYYGFSDRKYRPKYWKILLGYYSKNKFNTSNYYREKRKAYKEYIKDLDEHYYDNINSFKVIRNDLSRTIIIPIENNDGQKTCSFLDKTSINSQLTNRSVLERILKCFVVHNKSIGYFQGMHMLIIHIFYVMANSEDQEDRQYSEEDTFFCFLSLITELYEQIISNIEQGGESMEVILNNIHFILKNVDKDLFQVCEDKKLFQTGFCIRWLMFSFSTEFKLENVLWLWDRLLSDKRRFEMIYYCAAAIFVIMKNVIMTEETEGCLEVLQKPFLLDVQTIFNTADAMRLKIHKESNFTKEEE</sequence>
<gene>
    <name evidence="2" type="primary">TBC13</name>
    <name evidence="2" type="ORF">NBO_4g0042</name>
</gene>
<evidence type="ECO:0000259" key="1">
    <source>
        <dbReference type="PROSITE" id="PS50086"/>
    </source>
</evidence>
<name>R0MBU9_NOSB1</name>
<dbReference type="HOGENOM" id="CLU_018687_0_1_1"/>
<dbReference type="InterPro" id="IPR000195">
    <property type="entry name" value="Rab-GAP-TBC_dom"/>
</dbReference>
<dbReference type="InterPro" id="IPR035969">
    <property type="entry name" value="Rab-GAP_TBC_sf"/>
</dbReference>
<dbReference type="AlphaFoldDB" id="R0MBU9"/>
<organism evidence="2 3">
    <name type="scientific">Nosema bombycis (strain CQ1 / CVCC 102059)</name>
    <name type="common">Microsporidian parasite</name>
    <name type="synonym">Pebrine of silkworm</name>
    <dbReference type="NCBI Taxonomy" id="578461"/>
    <lineage>
        <taxon>Eukaryota</taxon>
        <taxon>Fungi</taxon>
        <taxon>Fungi incertae sedis</taxon>
        <taxon>Microsporidia</taxon>
        <taxon>Nosematidae</taxon>
        <taxon>Nosema</taxon>
    </lineage>
</organism>
<dbReference type="PANTHER" id="PTHR22957">
    <property type="entry name" value="TBC1 DOMAIN FAMILY MEMBER GTPASE-ACTIVATING PROTEIN"/>
    <property type="match status" value="1"/>
</dbReference>
<dbReference type="Gene3D" id="1.10.472.80">
    <property type="entry name" value="Ypt/Rab-GAP domain of gyp1p, domain 3"/>
    <property type="match status" value="1"/>
</dbReference>
<dbReference type="EMBL" id="KB908912">
    <property type="protein sequence ID" value="EOB15414.1"/>
    <property type="molecule type" value="Genomic_DNA"/>
</dbReference>
<dbReference type="STRING" id="578461.R0MBU9"/>
<evidence type="ECO:0000313" key="2">
    <source>
        <dbReference type="EMBL" id="EOB15414.1"/>
    </source>
</evidence>
<feature type="domain" description="Rab-GAP TBC" evidence="1">
    <location>
        <begin position="44"/>
        <end position="273"/>
    </location>
</feature>
<dbReference type="Proteomes" id="UP000016927">
    <property type="component" value="Unassembled WGS sequence"/>
</dbReference>
<dbReference type="Pfam" id="PF00566">
    <property type="entry name" value="RabGAP-TBC"/>
    <property type="match status" value="1"/>
</dbReference>
<dbReference type="Gene3D" id="1.10.8.270">
    <property type="entry name" value="putative rabgap domain of human tbc1 domain family member 14 like domains"/>
    <property type="match status" value="1"/>
</dbReference>
<dbReference type="GO" id="GO:0005096">
    <property type="term" value="F:GTPase activator activity"/>
    <property type="evidence" value="ECO:0007669"/>
    <property type="project" value="TreeGrafter"/>
</dbReference>
<dbReference type="OrthoDB" id="27140at2759"/>
<dbReference type="VEuPathDB" id="MicrosporidiaDB:NBO_4g0042"/>
<dbReference type="OMA" id="WLNSPMW"/>
<dbReference type="SMART" id="SM00164">
    <property type="entry name" value="TBC"/>
    <property type="match status" value="1"/>
</dbReference>
<dbReference type="GO" id="GO:0006886">
    <property type="term" value="P:intracellular protein transport"/>
    <property type="evidence" value="ECO:0007669"/>
    <property type="project" value="TreeGrafter"/>
</dbReference>
<evidence type="ECO:0000313" key="3">
    <source>
        <dbReference type="Proteomes" id="UP000016927"/>
    </source>
</evidence>
<proteinExistence type="predicted"/>
<protein>
    <submittedName>
        <fullName evidence="2">TBC1 domain family member 13</fullName>
    </submittedName>
</protein>
<dbReference type="SUPFAM" id="SSF47923">
    <property type="entry name" value="Ypt/Rab-GAP domain of gyp1p"/>
    <property type="match status" value="2"/>
</dbReference>
<dbReference type="PANTHER" id="PTHR22957:SF27">
    <property type="entry name" value="TBC1 DOMAIN FAMILY MEMBER 13"/>
    <property type="match status" value="1"/>
</dbReference>
<accession>R0MBU9</accession>
<reference evidence="2 3" key="1">
    <citation type="journal article" date="2013" name="BMC Genomics">
        <title>Comparative genomics of parasitic silkworm microsporidia reveal an association between genome expansion and host adaptation.</title>
        <authorList>
            <person name="Pan G."/>
            <person name="Xu J."/>
            <person name="Li T."/>
            <person name="Xia Q."/>
            <person name="Liu S.L."/>
            <person name="Zhang G."/>
            <person name="Li S."/>
            <person name="Li C."/>
            <person name="Liu H."/>
            <person name="Yang L."/>
            <person name="Liu T."/>
            <person name="Zhang X."/>
            <person name="Wu Z."/>
            <person name="Fan W."/>
            <person name="Dang X."/>
            <person name="Xiang H."/>
            <person name="Tao M."/>
            <person name="Li Y."/>
            <person name="Hu J."/>
            <person name="Li Z."/>
            <person name="Lin L."/>
            <person name="Luo J."/>
            <person name="Geng L."/>
            <person name="Wang L."/>
            <person name="Long M."/>
            <person name="Wan Y."/>
            <person name="He N."/>
            <person name="Zhang Z."/>
            <person name="Lu C."/>
            <person name="Keeling P.J."/>
            <person name="Wang J."/>
            <person name="Xiang Z."/>
            <person name="Zhou Z."/>
        </authorList>
    </citation>
    <scope>NUCLEOTIDE SEQUENCE [LARGE SCALE GENOMIC DNA]</scope>
    <source>
        <strain evidence="3">CQ1 / CVCC 102059</strain>
    </source>
</reference>